<dbReference type="Proteomes" id="UP000681967">
    <property type="component" value="Unassembled WGS sequence"/>
</dbReference>
<dbReference type="EMBL" id="CAJOBI010003260">
    <property type="protein sequence ID" value="CAF3961981.1"/>
    <property type="molecule type" value="Genomic_DNA"/>
</dbReference>
<protein>
    <submittedName>
        <fullName evidence="3">Uncharacterized protein</fullName>
    </submittedName>
</protein>
<dbReference type="OrthoDB" id="10033159at2759"/>
<dbReference type="Proteomes" id="UP000663834">
    <property type="component" value="Unassembled WGS sequence"/>
</dbReference>
<evidence type="ECO:0000313" key="6">
    <source>
        <dbReference type="EMBL" id="CAF3962893.1"/>
    </source>
</evidence>
<evidence type="ECO:0000313" key="5">
    <source>
        <dbReference type="EMBL" id="CAF3961981.1"/>
    </source>
</evidence>
<gene>
    <name evidence="6" type="ORF">BYL167_LOCUS11644</name>
    <name evidence="2" type="ORF">CJN711_LOCUS22708</name>
    <name evidence="7" type="ORF">GIL414_LOCUS21957</name>
    <name evidence="3" type="ORF">KQP761_LOCUS32869</name>
    <name evidence="4" type="ORF">MBJ925_LOCUS36524</name>
    <name evidence="5" type="ORF">SMN809_LOCUS9843</name>
</gene>
<sequence length="170" mass="19541">MLSSTMSFLIFTSLVMISYGRTVRSSDPIIPFIFPPVNTDDNSVMSATNGHNRFIHVIEQIIRYVSSIESSESFIQNIVNRHKEPAERMEILSFLNKCFELTHKVIQREIDYMLGMSGTQNKSSYPPPTFTLEELKQAQKKVDELLTSIQKQVQSLKTWIPPTMPFLGFF</sequence>
<dbReference type="Proteomes" id="UP000681720">
    <property type="component" value="Unassembled WGS sequence"/>
</dbReference>
<evidence type="ECO:0000313" key="3">
    <source>
        <dbReference type="EMBL" id="CAF1664857.1"/>
    </source>
</evidence>
<organism evidence="3 8">
    <name type="scientific">Rotaria magnacalcarata</name>
    <dbReference type="NCBI Taxonomy" id="392030"/>
    <lineage>
        <taxon>Eukaryota</taxon>
        <taxon>Metazoa</taxon>
        <taxon>Spiralia</taxon>
        <taxon>Gnathifera</taxon>
        <taxon>Rotifera</taxon>
        <taxon>Eurotatoria</taxon>
        <taxon>Bdelloidea</taxon>
        <taxon>Philodinida</taxon>
        <taxon>Philodinidae</taxon>
        <taxon>Rotaria</taxon>
    </lineage>
</organism>
<dbReference type="EMBL" id="CAJNOW010018389">
    <property type="protein sequence ID" value="CAF1664857.1"/>
    <property type="molecule type" value="Genomic_DNA"/>
</dbReference>
<keyword evidence="1" id="KW-0732">Signal</keyword>
<accession>A0A816FS53</accession>
<evidence type="ECO:0000313" key="7">
    <source>
        <dbReference type="EMBL" id="CAF4210205.1"/>
    </source>
</evidence>
<reference evidence="3" key="1">
    <citation type="submission" date="2021-02" db="EMBL/GenBank/DDBJ databases">
        <authorList>
            <person name="Nowell W R."/>
        </authorList>
    </citation>
    <scope>NUCLEOTIDE SEQUENCE</scope>
</reference>
<dbReference type="Proteomes" id="UP000676336">
    <property type="component" value="Unassembled WGS sequence"/>
</dbReference>
<dbReference type="EMBL" id="CAJNOV010010639">
    <property type="protein sequence ID" value="CAF1414999.1"/>
    <property type="molecule type" value="Genomic_DNA"/>
</dbReference>
<dbReference type="Proteomes" id="UP000663855">
    <property type="component" value="Unassembled WGS sequence"/>
</dbReference>
<dbReference type="EMBL" id="CAJOBJ010020318">
    <property type="protein sequence ID" value="CAF4210205.1"/>
    <property type="molecule type" value="Genomic_DNA"/>
</dbReference>
<name>A0A816FS53_9BILA</name>
<feature type="chain" id="PRO_5036412877" evidence="1">
    <location>
        <begin position="21"/>
        <end position="170"/>
    </location>
</feature>
<dbReference type="EMBL" id="CAJNRE010020180">
    <property type="protein sequence ID" value="CAF2223883.1"/>
    <property type="molecule type" value="Genomic_DNA"/>
</dbReference>
<dbReference type="AlphaFoldDB" id="A0A816FS53"/>
<comment type="caution">
    <text evidence="3">The sequence shown here is derived from an EMBL/GenBank/DDBJ whole genome shotgun (WGS) entry which is preliminary data.</text>
</comment>
<feature type="signal peptide" evidence="1">
    <location>
        <begin position="1"/>
        <end position="20"/>
    </location>
</feature>
<dbReference type="EMBL" id="CAJOBH010003706">
    <property type="protein sequence ID" value="CAF3962893.1"/>
    <property type="molecule type" value="Genomic_DNA"/>
</dbReference>
<evidence type="ECO:0000313" key="8">
    <source>
        <dbReference type="Proteomes" id="UP000663834"/>
    </source>
</evidence>
<dbReference type="Proteomes" id="UP000663824">
    <property type="component" value="Unassembled WGS sequence"/>
</dbReference>
<evidence type="ECO:0000313" key="2">
    <source>
        <dbReference type="EMBL" id="CAF1414999.1"/>
    </source>
</evidence>
<evidence type="ECO:0000313" key="4">
    <source>
        <dbReference type="EMBL" id="CAF2223883.1"/>
    </source>
</evidence>
<proteinExistence type="predicted"/>
<evidence type="ECO:0000256" key="1">
    <source>
        <dbReference type="SAM" id="SignalP"/>
    </source>
</evidence>